<name>A0ABQ6H377_9GAMM</name>
<organism evidence="9 10">
    <name type="scientific">Thalassotalea eurytherma</name>
    <dbReference type="NCBI Taxonomy" id="1144278"/>
    <lineage>
        <taxon>Bacteria</taxon>
        <taxon>Pseudomonadati</taxon>
        <taxon>Pseudomonadota</taxon>
        <taxon>Gammaproteobacteria</taxon>
        <taxon>Alteromonadales</taxon>
        <taxon>Colwelliaceae</taxon>
        <taxon>Thalassotalea</taxon>
    </lineage>
</organism>
<protein>
    <submittedName>
        <fullName evidence="9">Potassium transporter TrkA</fullName>
    </submittedName>
</protein>
<feature type="transmembrane region" description="Helical" evidence="7">
    <location>
        <begin position="561"/>
        <end position="581"/>
    </location>
</feature>
<accession>A0ABQ6H377</accession>
<dbReference type="PANTHER" id="PTHR43652">
    <property type="entry name" value="BASIC AMINO ACID ANTIPORTER YFCC-RELATED"/>
    <property type="match status" value="1"/>
</dbReference>
<dbReference type="Gene3D" id="3.30.70.1450">
    <property type="entry name" value="Regulator of K+ conductance, C-terminal domain"/>
    <property type="match status" value="2"/>
</dbReference>
<sequence length="583" mass="63063">MLATLSSYEYFSQLMMIVIFIGTFVGLIKFQKVPERVFAVSALSMILFSIASTDELLNNAVNPGLITLILLILCSFSIERTTYLRRLSGKLFSGSKSSASAKTLLTTAFSSAVLNNTAVVATLLNAIKNNSVINPGKLLLPVSYAAILGGTLTLVGTSTNLIVNSLVIEQGNKSLDFFDFTLVGLSVLVACFIVIFLSMNSLPDMSSEAMNTKDYLLEAKVAQDSKLVGSTVEENGLRNLDSLFLVEIIRQGRLISPVAPDELVEVGDKLIFTGDVSKVLTLQQFDGLSLFAEIDGLLRENLTEVMIKPGSAIVGKTLKTAGFRARFDAAVVAIRRDGETISGKLGEVVIKAGDFFVLAVGNDFSSRTNLSKNFYILSGHEAENILNNKQSLFTFAGFIGAIGLSILTDITLLTCLVFYLAFLVFSKNLVVNEIKRRFPLEIWVIVLSALTLADGIENSGIALLISENIESVLQGNSAYFAFVIVFVATLLMTELVTNNAAAALMFPIAYNIALGLGVDTMPFIMAVAFGASGSFISPYGYQTNVMVYNAGDYRLKDFVKFGIPVSLVYSVTTLFMIPIVFPF</sequence>
<feature type="domain" description="RCK C-terminal" evidence="8">
    <location>
        <begin position="203"/>
        <end position="288"/>
    </location>
</feature>
<feature type="transmembrane region" description="Helical" evidence="7">
    <location>
        <begin position="104"/>
        <end position="124"/>
    </location>
</feature>
<feature type="transmembrane region" description="Helical" evidence="7">
    <location>
        <begin position="12"/>
        <end position="30"/>
    </location>
</feature>
<dbReference type="InterPro" id="IPR004680">
    <property type="entry name" value="Cit_transptr-like_dom"/>
</dbReference>
<keyword evidence="6 7" id="KW-0472">Membrane</keyword>
<evidence type="ECO:0000259" key="8">
    <source>
        <dbReference type="PROSITE" id="PS51202"/>
    </source>
</evidence>
<keyword evidence="2" id="KW-0813">Transport</keyword>
<dbReference type="InterPro" id="IPR051679">
    <property type="entry name" value="DASS-Related_Transporters"/>
</dbReference>
<evidence type="ECO:0000256" key="7">
    <source>
        <dbReference type="SAM" id="Phobius"/>
    </source>
</evidence>
<dbReference type="Proteomes" id="UP001157133">
    <property type="component" value="Unassembled WGS sequence"/>
</dbReference>
<feature type="transmembrane region" description="Helical" evidence="7">
    <location>
        <begin position="144"/>
        <end position="168"/>
    </location>
</feature>
<feature type="transmembrane region" description="Helical" evidence="7">
    <location>
        <begin position="508"/>
        <end position="541"/>
    </location>
</feature>
<evidence type="ECO:0000256" key="3">
    <source>
        <dbReference type="ARBA" id="ARBA00022692"/>
    </source>
</evidence>
<feature type="domain" description="RCK C-terminal" evidence="8">
    <location>
        <begin position="290"/>
        <end position="374"/>
    </location>
</feature>
<dbReference type="Pfam" id="PF03600">
    <property type="entry name" value="CitMHS"/>
    <property type="match status" value="1"/>
</dbReference>
<dbReference type="SUPFAM" id="SSF116726">
    <property type="entry name" value="TrkA C-terminal domain-like"/>
    <property type="match status" value="2"/>
</dbReference>
<dbReference type="Pfam" id="PF02080">
    <property type="entry name" value="TrkA_C"/>
    <property type="match status" value="2"/>
</dbReference>
<dbReference type="PROSITE" id="PS51202">
    <property type="entry name" value="RCK_C"/>
    <property type="match status" value="2"/>
</dbReference>
<feature type="transmembrane region" description="Helical" evidence="7">
    <location>
        <begin position="477"/>
        <end position="496"/>
    </location>
</feature>
<reference evidence="9 10" key="1">
    <citation type="submission" date="2023-03" db="EMBL/GenBank/DDBJ databases">
        <title>Draft genome sequence of Thalassotalea eurytherma JCM 18482T.</title>
        <authorList>
            <person name="Sawabe T."/>
        </authorList>
    </citation>
    <scope>NUCLEOTIDE SEQUENCE [LARGE SCALE GENOMIC DNA]</scope>
    <source>
        <strain evidence="9 10">JCM 18482</strain>
    </source>
</reference>
<feature type="transmembrane region" description="Helical" evidence="7">
    <location>
        <begin position="65"/>
        <end position="83"/>
    </location>
</feature>
<comment type="subcellular location">
    <subcellularLocation>
        <location evidence="1">Membrane</location>
        <topology evidence="1">Multi-pass membrane protein</topology>
    </subcellularLocation>
</comment>
<dbReference type="PANTHER" id="PTHR43652:SF2">
    <property type="entry name" value="BASIC AMINO ACID ANTIPORTER YFCC-RELATED"/>
    <property type="match status" value="1"/>
</dbReference>
<evidence type="ECO:0000256" key="5">
    <source>
        <dbReference type="ARBA" id="ARBA00022989"/>
    </source>
</evidence>
<feature type="transmembrane region" description="Helical" evidence="7">
    <location>
        <begin position="392"/>
        <end position="422"/>
    </location>
</feature>
<dbReference type="InterPro" id="IPR006037">
    <property type="entry name" value="RCK_C"/>
</dbReference>
<keyword evidence="10" id="KW-1185">Reference proteome</keyword>
<evidence type="ECO:0000256" key="1">
    <source>
        <dbReference type="ARBA" id="ARBA00004141"/>
    </source>
</evidence>
<dbReference type="EMBL" id="BSSU01000003">
    <property type="protein sequence ID" value="GLX81272.1"/>
    <property type="molecule type" value="Genomic_DNA"/>
</dbReference>
<proteinExistence type="predicted"/>
<feature type="transmembrane region" description="Helical" evidence="7">
    <location>
        <begin position="180"/>
        <end position="199"/>
    </location>
</feature>
<dbReference type="RefSeq" id="WP_284206594.1">
    <property type="nucleotide sequence ID" value="NZ_BSSU01000003.1"/>
</dbReference>
<keyword evidence="4" id="KW-0677">Repeat</keyword>
<feature type="transmembrane region" description="Helical" evidence="7">
    <location>
        <begin position="442"/>
        <end position="465"/>
    </location>
</feature>
<evidence type="ECO:0000313" key="9">
    <source>
        <dbReference type="EMBL" id="GLX81272.1"/>
    </source>
</evidence>
<evidence type="ECO:0000256" key="2">
    <source>
        <dbReference type="ARBA" id="ARBA00022448"/>
    </source>
</evidence>
<keyword evidence="3 7" id="KW-0812">Transmembrane</keyword>
<evidence type="ECO:0000313" key="10">
    <source>
        <dbReference type="Proteomes" id="UP001157133"/>
    </source>
</evidence>
<comment type="caution">
    <text evidence="9">The sequence shown here is derived from an EMBL/GenBank/DDBJ whole genome shotgun (WGS) entry which is preliminary data.</text>
</comment>
<gene>
    <name evidence="9" type="ORF">theurythT_07240</name>
</gene>
<keyword evidence="5 7" id="KW-1133">Transmembrane helix</keyword>
<evidence type="ECO:0000256" key="6">
    <source>
        <dbReference type="ARBA" id="ARBA00023136"/>
    </source>
</evidence>
<evidence type="ECO:0000256" key="4">
    <source>
        <dbReference type="ARBA" id="ARBA00022737"/>
    </source>
</evidence>
<dbReference type="InterPro" id="IPR036721">
    <property type="entry name" value="RCK_C_sf"/>
</dbReference>